<proteinExistence type="predicted"/>
<evidence type="ECO:0000256" key="1">
    <source>
        <dbReference type="SAM" id="MobiDB-lite"/>
    </source>
</evidence>
<name>A0A0H2RPR5_9AGAM</name>
<dbReference type="InParanoid" id="A0A0H2RPR5"/>
<feature type="compositionally biased region" description="Acidic residues" evidence="1">
    <location>
        <begin position="239"/>
        <end position="249"/>
    </location>
</feature>
<dbReference type="EMBL" id="KQ086000">
    <property type="protein sequence ID" value="KLO11438.1"/>
    <property type="molecule type" value="Genomic_DNA"/>
</dbReference>
<keyword evidence="3" id="KW-1185">Reference proteome</keyword>
<organism evidence="2 3">
    <name type="scientific">Schizopora paradoxa</name>
    <dbReference type="NCBI Taxonomy" id="27342"/>
    <lineage>
        <taxon>Eukaryota</taxon>
        <taxon>Fungi</taxon>
        <taxon>Dikarya</taxon>
        <taxon>Basidiomycota</taxon>
        <taxon>Agaricomycotina</taxon>
        <taxon>Agaricomycetes</taxon>
        <taxon>Hymenochaetales</taxon>
        <taxon>Schizoporaceae</taxon>
        <taxon>Schizopora</taxon>
    </lineage>
</organism>
<sequence>MSTDMPLFLSLSWITSHRQKSKVPPPNPYRRDLLSMSYVHRTWTPIVLRILRKRVRVHDPRRLSLFLGMPTCGEWVVELWYIHDMTPAKKKKGAVQAKSIAVQSQRTHWHHLAALLTRLPNLRYLAVELVDRSEANFHPKESEGIIDPFDKASAQEGIEYRGVRDALAAIGKLKHLEGLVLLCSAFRVSRWGFDGSYRSSRYFPYFIHVCQQLPNLTKLRYLQIRGWGGYYDERHESDDPQESDSDGEEGGEKPKVDKEPLSENLVNKTPPPSLKTLVLEIPHYRCPLKHLTWLQLPKEDYKLQNLFVKFNKDCESIEAFMWACAWNDEVLSPLPSLESVRIEFPDPGFRPKKNPDPVRTEPGFLIRWESARVIMGRLAGVRTLHAPPFFLDAPLPSTLEYLRIIFEPTQSGSWGLRDSALTALIRDMKFQGPRLRIMVSITPDEEAEAEGFFKESDQDFIDERLENTLCYCEDNGIDFFTAEEKDVEGRIRDFLLLNQVH</sequence>
<evidence type="ECO:0000313" key="3">
    <source>
        <dbReference type="Proteomes" id="UP000053477"/>
    </source>
</evidence>
<gene>
    <name evidence="2" type="ORF">SCHPADRAFT_472586</name>
</gene>
<feature type="region of interest" description="Disordered" evidence="1">
    <location>
        <begin position="233"/>
        <end position="269"/>
    </location>
</feature>
<evidence type="ECO:0000313" key="2">
    <source>
        <dbReference type="EMBL" id="KLO11438.1"/>
    </source>
</evidence>
<protein>
    <submittedName>
        <fullName evidence="2">Uncharacterized protein</fullName>
    </submittedName>
</protein>
<reference evidence="2 3" key="1">
    <citation type="submission" date="2015-04" db="EMBL/GenBank/DDBJ databases">
        <title>Complete genome sequence of Schizopora paradoxa KUC8140, a cosmopolitan wood degrader in East Asia.</title>
        <authorList>
            <consortium name="DOE Joint Genome Institute"/>
            <person name="Min B."/>
            <person name="Park H."/>
            <person name="Jang Y."/>
            <person name="Kim J.-J."/>
            <person name="Kim K.H."/>
            <person name="Pangilinan J."/>
            <person name="Lipzen A."/>
            <person name="Riley R."/>
            <person name="Grigoriev I.V."/>
            <person name="Spatafora J.W."/>
            <person name="Choi I.-G."/>
        </authorList>
    </citation>
    <scope>NUCLEOTIDE SEQUENCE [LARGE SCALE GENOMIC DNA]</scope>
    <source>
        <strain evidence="2 3">KUC8140</strain>
    </source>
</reference>
<feature type="compositionally biased region" description="Basic and acidic residues" evidence="1">
    <location>
        <begin position="250"/>
        <end position="261"/>
    </location>
</feature>
<dbReference type="AlphaFoldDB" id="A0A0H2RPR5"/>
<dbReference type="Proteomes" id="UP000053477">
    <property type="component" value="Unassembled WGS sequence"/>
</dbReference>
<accession>A0A0H2RPR5</accession>